<name>A0A9P0NRI5_ACAOB</name>
<comment type="caution">
    <text evidence="1">The sequence shown here is derived from an EMBL/GenBank/DDBJ whole genome shotgun (WGS) entry which is preliminary data.</text>
</comment>
<evidence type="ECO:0000313" key="1">
    <source>
        <dbReference type="EMBL" id="CAH1956077.1"/>
    </source>
</evidence>
<dbReference type="EMBL" id="CAKOFQ010006664">
    <property type="protein sequence ID" value="CAH1956077.1"/>
    <property type="molecule type" value="Genomic_DNA"/>
</dbReference>
<sequence>MIAVYVFLSLDLFYLKHDIQSRHRHYVDPDLQERQILYDCLLPERMLLLHHLLHGSAVCAAELERCQRCRRKEI</sequence>
<protein>
    <submittedName>
        <fullName evidence="1">Uncharacterized protein</fullName>
    </submittedName>
</protein>
<gene>
    <name evidence="1" type="ORF">ACAOBT_LOCUS1409</name>
</gene>
<keyword evidence="2" id="KW-1185">Reference proteome</keyword>
<reference evidence="1" key="1">
    <citation type="submission" date="2022-03" db="EMBL/GenBank/DDBJ databases">
        <authorList>
            <person name="Sayadi A."/>
        </authorList>
    </citation>
    <scope>NUCLEOTIDE SEQUENCE</scope>
</reference>
<accession>A0A9P0NRI5</accession>
<evidence type="ECO:0000313" key="2">
    <source>
        <dbReference type="Proteomes" id="UP001152888"/>
    </source>
</evidence>
<organism evidence="1 2">
    <name type="scientific">Acanthoscelides obtectus</name>
    <name type="common">Bean weevil</name>
    <name type="synonym">Bruchus obtectus</name>
    <dbReference type="NCBI Taxonomy" id="200917"/>
    <lineage>
        <taxon>Eukaryota</taxon>
        <taxon>Metazoa</taxon>
        <taxon>Ecdysozoa</taxon>
        <taxon>Arthropoda</taxon>
        <taxon>Hexapoda</taxon>
        <taxon>Insecta</taxon>
        <taxon>Pterygota</taxon>
        <taxon>Neoptera</taxon>
        <taxon>Endopterygota</taxon>
        <taxon>Coleoptera</taxon>
        <taxon>Polyphaga</taxon>
        <taxon>Cucujiformia</taxon>
        <taxon>Chrysomeloidea</taxon>
        <taxon>Chrysomelidae</taxon>
        <taxon>Bruchinae</taxon>
        <taxon>Bruchini</taxon>
        <taxon>Acanthoscelides</taxon>
    </lineage>
</organism>
<dbReference type="Proteomes" id="UP001152888">
    <property type="component" value="Unassembled WGS sequence"/>
</dbReference>
<dbReference type="AlphaFoldDB" id="A0A9P0NRI5"/>
<proteinExistence type="predicted"/>